<protein>
    <submittedName>
        <fullName evidence="1">Uncharacterized protein</fullName>
    </submittedName>
</protein>
<organism evidence="1 2">
    <name type="scientific">Podarcis lilfordi</name>
    <name type="common">Lilford's wall lizard</name>
    <dbReference type="NCBI Taxonomy" id="74358"/>
    <lineage>
        <taxon>Eukaryota</taxon>
        <taxon>Metazoa</taxon>
        <taxon>Chordata</taxon>
        <taxon>Craniata</taxon>
        <taxon>Vertebrata</taxon>
        <taxon>Euteleostomi</taxon>
        <taxon>Lepidosauria</taxon>
        <taxon>Squamata</taxon>
        <taxon>Bifurcata</taxon>
        <taxon>Unidentata</taxon>
        <taxon>Episquamata</taxon>
        <taxon>Laterata</taxon>
        <taxon>Lacertibaenia</taxon>
        <taxon>Lacertidae</taxon>
        <taxon>Podarcis</taxon>
    </lineage>
</organism>
<dbReference type="AlphaFoldDB" id="A0AA35LG93"/>
<dbReference type="Proteomes" id="UP001178461">
    <property type="component" value="Chromosome 15"/>
</dbReference>
<accession>A0AA35LG93</accession>
<reference evidence="1" key="1">
    <citation type="submission" date="2022-12" db="EMBL/GenBank/DDBJ databases">
        <authorList>
            <person name="Alioto T."/>
            <person name="Alioto T."/>
            <person name="Gomez Garrido J."/>
        </authorList>
    </citation>
    <scope>NUCLEOTIDE SEQUENCE</scope>
</reference>
<gene>
    <name evidence="1" type="ORF">PODLI_1B022259</name>
</gene>
<proteinExistence type="predicted"/>
<dbReference type="EMBL" id="OX395141">
    <property type="protein sequence ID" value="CAI5795238.1"/>
    <property type="molecule type" value="Genomic_DNA"/>
</dbReference>
<evidence type="ECO:0000313" key="1">
    <source>
        <dbReference type="EMBL" id="CAI5795238.1"/>
    </source>
</evidence>
<keyword evidence="2" id="KW-1185">Reference proteome</keyword>
<sequence>MYCQFADIEERLLERFIGCVRDSSLHCKLLAKDDITMMEAISNDTKLAGHTGWLCTLHCDAFVLRQLPHPLCCRGPTVFQETKSRGSP</sequence>
<evidence type="ECO:0000313" key="2">
    <source>
        <dbReference type="Proteomes" id="UP001178461"/>
    </source>
</evidence>
<name>A0AA35LG93_9SAUR</name>